<accession>A0A0M8PMR2</accession>
<dbReference type="PATRIC" id="fig|1441923.3.peg.3904"/>
<reference evidence="2 3" key="1">
    <citation type="journal article" date="2015" name="Genome Announc.">
        <title>Draft Genome Sequence of Rhodococcus rhodochrous Strain KG-21, a Soil Isolate from Oil Fields of Krishna-Godavari Basin, India.</title>
        <authorList>
            <person name="Dawar C."/>
            <person name="Aggarwal R.K."/>
        </authorList>
    </citation>
    <scope>NUCLEOTIDE SEQUENCE [LARGE SCALE GENOMIC DNA]</scope>
    <source>
        <strain evidence="2 3">KG-21</strain>
    </source>
</reference>
<dbReference type="InterPro" id="IPR009737">
    <property type="entry name" value="Aim32/Apd1-like"/>
</dbReference>
<evidence type="ECO:0000256" key="1">
    <source>
        <dbReference type="SAM" id="MobiDB-lite"/>
    </source>
</evidence>
<gene>
    <name evidence="2" type="ORF">Z051_17875</name>
</gene>
<sequence length="321" mass="34761">MWRLPTGLSPSVVVNPQTSRRRDACTRRSSDAGEPMAARAGRTRLWVLIEHPGPWPASAPDGVLPDAVTDAVDAARSDVRVLLIRRARRRHIERPLCILAWSDGIRSWMREGSLGDYGELTDLPFETIAAGTEPAFGRPRRTPVFAVCTHGKKDACCAELGRPILAALTSSEDADAWECTHVGGDRFAANMVVLPDGLYFSRLGADSARDVVDAYLSGILALPHLRGRAAFSLPAQAAEHAARRAGGITAVDALEYLRETAAPDSDSTTVEVHLAQRRFRVVVRAGEPQTPFHHGCGAGAQVAWHRWTVEELQEVSKGSPG</sequence>
<protein>
    <submittedName>
        <fullName evidence="2">Sucrase ferredoxin</fullName>
    </submittedName>
</protein>
<comment type="caution">
    <text evidence="2">The sequence shown here is derived from an EMBL/GenBank/DDBJ whole genome shotgun (WGS) entry which is preliminary data.</text>
</comment>
<feature type="region of interest" description="Disordered" evidence="1">
    <location>
        <begin position="1"/>
        <end position="36"/>
    </location>
</feature>
<proteinExistence type="predicted"/>
<evidence type="ECO:0000313" key="3">
    <source>
        <dbReference type="Proteomes" id="UP000037712"/>
    </source>
</evidence>
<dbReference type="Proteomes" id="UP000037712">
    <property type="component" value="Unassembled WGS sequence"/>
</dbReference>
<feature type="compositionally biased region" description="Polar residues" evidence="1">
    <location>
        <begin position="8"/>
        <end position="18"/>
    </location>
</feature>
<dbReference type="SUPFAM" id="SSF52833">
    <property type="entry name" value="Thioredoxin-like"/>
    <property type="match status" value="1"/>
</dbReference>
<dbReference type="CDD" id="cd03062">
    <property type="entry name" value="TRX_Fd_Sucrase"/>
    <property type="match status" value="1"/>
</dbReference>
<name>A0A0M8PMR2_RHORH</name>
<evidence type="ECO:0000313" key="2">
    <source>
        <dbReference type="EMBL" id="KOS54878.1"/>
    </source>
</evidence>
<feature type="compositionally biased region" description="Basic and acidic residues" evidence="1">
    <location>
        <begin position="20"/>
        <end position="31"/>
    </location>
</feature>
<dbReference type="AlphaFoldDB" id="A0A0M8PMR2"/>
<organism evidence="2 3">
    <name type="scientific">Rhodococcus rhodochrous KG-21</name>
    <dbReference type="NCBI Taxonomy" id="1441923"/>
    <lineage>
        <taxon>Bacteria</taxon>
        <taxon>Bacillati</taxon>
        <taxon>Actinomycetota</taxon>
        <taxon>Actinomycetes</taxon>
        <taxon>Mycobacteriales</taxon>
        <taxon>Nocardiaceae</taxon>
        <taxon>Rhodococcus</taxon>
    </lineage>
</organism>
<dbReference type="EMBL" id="AZYO01000053">
    <property type="protein sequence ID" value="KOS54878.1"/>
    <property type="molecule type" value="Genomic_DNA"/>
</dbReference>
<dbReference type="Pfam" id="PF06999">
    <property type="entry name" value="Suc_Fer-like"/>
    <property type="match status" value="1"/>
</dbReference>
<dbReference type="InterPro" id="IPR036249">
    <property type="entry name" value="Thioredoxin-like_sf"/>
</dbReference>
<reference evidence="3" key="2">
    <citation type="submission" date="2015-01" db="EMBL/GenBank/DDBJ databases">
        <title>Draft genome sequence of potential hydrocarbon metabolising strain of Rhodococcus rhodochrous.</title>
        <authorList>
            <person name="Aggarwal R.K."/>
            <person name="Dawar C."/>
        </authorList>
    </citation>
    <scope>NUCLEOTIDE SEQUENCE [LARGE SCALE GENOMIC DNA]</scope>
    <source>
        <strain evidence="3">KG-21</strain>
    </source>
</reference>